<proteinExistence type="predicted"/>
<gene>
    <name evidence="1" type="ORF">L1049_026454</name>
</gene>
<comment type="caution">
    <text evidence="1">The sequence shown here is derived from an EMBL/GenBank/DDBJ whole genome shotgun (WGS) entry which is preliminary data.</text>
</comment>
<reference evidence="1 2" key="1">
    <citation type="journal article" date="2024" name="Plant J.">
        <title>Genome sequences and population genomics reveal climatic adaptation and genomic divergence between two closely related sweetgum species.</title>
        <authorList>
            <person name="Xu W.Q."/>
            <person name="Ren C.Q."/>
            <person name="Zhang X.Y."/>
            <person name="Comes H.P."/>
            <person name="Liu X.H."/>
            <person name="Li Y.G."/>
            <person name="Kettle C.J."/>
            <person name="Jalonen R."/>
            <person name="Gaisberger H."/>
            <person name="Ma Y.Z."/>
            <person name="Qiu Y.X."/>
        </authorList>
    </citation>
    <scope>NUCLEOTIDE SEQUENCE [LARGE SCALE GENOMIC DNA]</scope>
    <source>
        <strain evidence="1">Hangzhou</strain>
    </source>
</reference>
<accession>A0AAP0R7W1</accession>
<keyword evidence="2" id="KW-1185">Reference proteome</keyword>
<organism evidence="1 2">
    <name type="scientific">Liquidambar formosana</name>
    <name type="common">Formosan gum</name>
    <dbReference type="NCBI Taxonomy" id="63359"/>
    <lineage>
        <taxon>Eukaryota</taxon>
        <taxon>Viridiplantae</taxon>
        <taxon>Streptophyta</taxon>
        <taxon>Embryophyta</taxon>
        <taxon>Tracheophyta</taxon>
        <taxon>Spermatophyta</taxon>
        <taxon>Magnoliopsida</taxon>
        <taxon>eudicotyledons</taxon>
        <taxon>Gunneridae</taxon>
        <taxon>Pentapetalae</taxon>
        <taxon>Saxifragales</taxon>
        <taxon>Altingiaceae</taxon>
        <taxon>Liquidambar</taxon>
    </lineage>
</organism>
<name>A0AAP0R7W1_LIQFO</name>
<dbReference type="Proteomes" id="UP001415857">
    <property type="component" value="Unassembled WGS sequence"/>
</dbReference>
<dbReference type="AlphaFoldDB" id="A0AAP0R7W1"/>
<protein>
    <submittedName>
        <fullName evidence="1">Uncharacterized protein</fullName>
    </submittedName>
</protein>
<sequence length="120" mass="13608">MDLIVDEALDFSLLLFWLAAIVREKDDTKDKRVSLVVQSSRKQTFPSWCRVRLWDHSSSILPFWKKKSEGLVKLQENVASIAEQASDMVAEKLPKDGTLKDAVLLVKPVSKEAIKDSHLT</sequence>
<evidence type="ECO:0000313" key="2">
    <source>
        <dbReference type="Proteomes" id="UP001415857"/>
    </source>
</evidence>
<dbReference type="EMBL" id="JBBPBK010000014">
    <property type="protein sequence ID" value="KAK9270868.1"/>
    <property type="molecule type" value="Genomic_DNA"/>
</dbReference>
<evidence type="ECO:0000313" key="1">
    <source>
        <dbReference type="EMBL" id="KAK9270868.1"/>
    </source>
</evidence>